<evidence type="ECO:0008006" key="4">
    <source>
        <dbReference type="Google" id="ProtNLM"/>
    </source>
</evidence>
<organism evidence="2 3">
    <name type="scientific">Penicilliopsis zonata CBS 506.65</name>
    <dbReference type="NCBI Taxonomy" id="1073090"/>
    <lineage>
        <taxon>Eukaryota</taxon>
        <taxon>Fungi</taxon>
        <taxon>Dikarya</taxon>
        <taxon>Ascomycota</taxon>
        <taxon>Pezizomycotina</taxon>
        <taxon>Eurotiomycetes</taxon>
        <taxon>Eurotiomycetidae</taxon>
        <taxon>Eurotiales</taxon>
        <taxon>Aspergillaceae</taxon>
        <taxon>Penicilliopsis</taxon>
    </lineage>
</organism>
<proteinExistence type="predicted"/>
<reference evidence="3" key="1">
    <citation type="journal article" date="2017" name="Genome Biol.">
        <title>Comparative genomics reveals high biological diversity and specific adaptations in the industrially and medically important fungal genus Aspergillus.</title>
        <authorList>
            <person name="de Vries R.P."/>
            <person name="Riley R."/>
            <person name="Wiebenga A."/>
            <person name="Aguilar-Osorio G."/>
            <person name="Amillis S."/>
            <person name="Uchima C.A."/>
            <person name="Anderluh G."/>
            <person name="Asadollahi M."/>
            <person name="Askin M."/>
            <person name="Barry K."/>
            <person name="Battaglia E."/>
            <person name="Bayram O."/>
            <person name="Benocci T."/>
            <person name="Braus-Stromeyer S.A."/>
            <person name="Caldana C."/>
            <person name="Canovas D."/>
            <person name="Cerqueira G.C."/>
            <person name="Chen F."/>
            <person name="Chen W."/>
            <person name="Choi C."/>
            <person name="Clum A."/>
            <person name="Dos Santos R.A."/>
            <person name="Damasio A.R."/>
            <person name="Diallinas G."/>
            <person name="Emri T."/>
            <person name="Fekete E."/>
            <person name="Flipphi M."/>
            <person name="Freyberg S."/>
            <person name="Gallo A."/>
            <person name="Gournas C."/>
            <person name="Habgood R."/>
            <person name="Hainaut M."/>
            <person name="Harispe M.L."/>
            <person name="Henrissat B."/>
            <person name="Hilden K.S."/>
            <person name="Hope R."/>
            <person name="Hossain A."/>
            <person name="Karabika E."/>
            <person name="Karaffa L."/>
            <person name="Karanyi Z."/>
            <person name="Krasevec N."/>
            <person name="Kuo A."/>
            <person name="Kusch H."/>
            <person name="LaButti K."/>
            <person name="Lagendijk E.L."/>
            <person name="Lapidus A."/>
            <person name="Levasseur A."/>
            <person name="Lindquist E."/>
            <person name="Lipzen A."/>
            <person name="Logrieco A.F."/>
            <person name="MacCabe A."/>
            <person name="Maekelae M.R."/>
            <person name="Malavazi I."/>
            <person name="Melin P."/>
            <person name="Meyer V."/>
            <person name="Mielnichuk N."/>
            <person name="Miskei M."/>
            <person name="Molnar A.P."/>
            <person name="Mule G."/>
            <person name="Ngan C.Y."/>
            <person name="Orejas M."/>
            <person name="Orosz E."/>
            <person name="Ouedraogo J.P."/>
            <person name="Overkamp K.M."/>
            <person name="Park H.-S."/>
            <person name="Perrone G."/>
            <person name="Piumi F."/>
            <person name="Punt P.J."/>
            <person name="Ram A.F."/>
            <person name="Ramon A."/>
            <person name="Rauscher S."/>
            <person name="Record E."/>
            <person name="Riano-Pachon D.M."/>
            <person name="Robert V."/>
            <person name="Roehrig J."/>
            <person name="Ruller R."/>
            <person name="Salamov A."/>
            <person name="Salih N.S."/>
            <person name="Samson R.A."/>
            <person name="Sandor E."/>
            <person name="Sanguinetti M."/>
            <person name="Schuetze T."/>
            <person name="Sepcic K."/>
            <person name="Shelest E."/>
            <person name="Sherlock G."/>
            <person name="Sophianopoulou V."/>
            <person name="Squina F.M."/>
            <person name="Sun H."/>
            <person name="Susca A."/>
            <person name="Todd R.B."/>
            <person name="Tsang A."/>
            <person name="Unkles S.E."/>
            <person name="van de Wiele N."/>
            <person name="van Rossen-Uffink D."/>
            <person name="Oliveira J.V."/>
            <person name="Vesth T.C."/>
            <person name="Visser J."/>
            <person name="Yu J.-H."/>
            <person name="Zhou M."/>
            <person name="Andersen M.R."/>
            <person name="Archer D.B."/>
            <person name="Baker S.E."/>
            <person name="Benoit I."/>
            <person name="Brakhage A.A."/>
            <person name="Braus G.H."/>
            <person name="Fischer R."/>
            <person name="Frisvad J.C."/>
            <person name="Goldman G.H."/>
            <person name="Houbraken J."/>
            <person name="Oakley B."/>
            <person name="Pocsi I."/>
            <person name="Scazzocchio C."/>
            <person name="Seiboth B."/>
            <person name="vanKuyk P.A."/>
            <person name="Wortman J."/>
            <person name="Dyer P.S."/>
            <person name="Grigoriev I.V."/>
        </authorList>
    </citation>
    <scope>NUCLEOTIDE SEQUENCE [LARGE SCALE GENOMIC DNA]</scope>
    <source>
        <strain evidence="3">CBS 506.65</strain>
    </source>
</reference>
<name>A0A1L9SMZ0_9EURO</name>
<evidence type="ECO:0000313" key="3">
    <source>
        <dbReference type="Proteomes" id="UP000184188"/>
    </source>
</evidence>
<dbReference type="VEuPathDB" id="FungiDB:ASPZODRAFT_130729"/>
<accession>A0A1L9SMZ0</accession>
<dbReference type="Proteomes" id="UP000184188">
    <property type="component" value="Unassembled WGS sequence"/>
</dbReference>
<dbReference type="InterPro" id="IPR023393">
    <property type="entry name" value="START-like_dom_sf"/>
</dbReference>
<protein>
    <recommendedName>
        <fullName evidence="4">Coenzyme Q-binding protein COQ10 START domain-containing protein</fullName>
    </recommendedName>
</protein>
<feature type="region of interest" description="Disordered" evidence="1">
    <location>
        <begin position="106"/>
        <end position="129"/>
    </location>
</feature>
<sequence length="212" mass="23371">MTSQVLPPKPTPTISVSDTVNYTSSATFIAAPAAAVWDALIDTSTWPTWNVFCPRVTIHEQPGEEGSDGQSLSPVLQNGTRLTFHVRMDPTSDKCTDVALVIMEFEPPTKSDDGNNNNNEPTTSSSGRIVWGIDPMAKGAMPGFLLKAERVHTLSEVEVEGRRGTEVQNWEAQAGYLAYLVRWKYGDQLVIVFRKWVEGLKKYVEASSSSTY</sequence>
<dbReference type="RefSeq" id="XP_022583139.1">
    <property type="nucleotide sequence ID" value="XM_022722577.1"/>
</dbReference>
<dbReference type="CDD" id="cd07822">
    <property type="entry name" value="SRPBCC_4"/>
    <property type="match status" value="1"/>
</dbReference>
<dbReference type="SUPFAM" id="SSF55961">
    <property type="entry name" value="Bet v1-like"/>
    <property type="match status" value="1"/>
</dbReference>
<evidence type="ECO:0000256" key="1">
    <source>
        <dbReference type="SAM" id="MobiDB-lite"/>
    </source>
</evidence>
<dbReference type="AlphaFoldDB" id="A0A1L9SMZ0"/>
<gene>
    <name evidence="2" type="ORF">ASPZODRAFT_130729</name>
</gene>
<dbReference type="OrthoDB" id="509124at2759"/>
<keyword evidence="3" id="KW-1185">Reference proteome</keyword>
<dbReference type="Gene3D" id="3.30.530.20">
    <property type="match status" value="1"/>
</dbReference>
<evidence type="ECO:0000313" key="2">
    <source>
        <dbReference type="EMBL" id="OJJ48629.1"/>
    </source>
</evidence>
<dbReference type="EMBL" id="KV878339">
    <property type="protein sequence ID" value="OJJ48629.1"/>
    <property type="molecule type" value="Genomic_DNA"/>
</dbReference>
<dbReference type="GeneID" id="34609042"/>